<evidence type="ECO:0000256" key="6">
    <source>
        <dbReference type="ARBA" id="ARBA00047942"/>
    </source>
</evidence>
<dbReference type="GO" id="GO:0043565">
    <property type="term" value="F:sequence-specific DNA binding"/>
    <property type="evidence" value="ECO:0007669"/>
    <property type="project" value="TreeGrafter"/>
</dbReference>
<evidence type="ECO:0000256" key="2">
    <source>
        <dbReference type="ARBA" id="ARBA00011900"/>
    </source>
</evidence>
<evidence type="ECO:0000256" key="5">
    <source>
        <dbReference type="ARBA" id="ARBA00022691"/>
    </source>
</evidence>
<keyword evidence="4" id="KW-0808">Transferase</keyword>
<name>A0A382MKG7_9ZZZZ</name>
<dbReference type="PANTHER" id="PTHR30481:SF3">
    <property type="entry name" value="DNA ADENINE METHYLASE"/>
    <property type="match status" value="1"/>
</dbReference>
<dbReference type="GO" id="GO:1904047">
    <property type="term" value="F:S-adenosyl-L-methionine binding"/>
    <property type="evidence" value="ECO:0007669"/>
    <property type="project" value="TreeGrafter"/>
</dbReference>
<dbReference type="PIRSF" id="PIRSF000398">
    <property type="entry name" value="M_m6A_EcoRV"/>
    <property type="match status" value="1"/>
</dbReference>
<dbReference type="InterPro" id="IPR029063">
    <property type="entry name" value="SAM-dependent_MTases_sf"/>
</dbReference>
<dbReference type="EC" id="2.1.1.72" evidence="2"/>
<dbReference type="InterPro" id="IPR012263">
    <property type="entry name" value="M_m6A_EcoRV"/>
</dbReference>
<organism evidence="7">
    <name type="scientific">marine metagenome</name>
    <dbReference type="NCBI Taxonomy" id="408172"/>
    <lineage>
        <taxon>unclassified sequences</taxon>
        <taxon>metagenomes</taxon>
        <taxon>ecological metagenomes</taxon>
    </lineage>
</organism>
<dbReference type="GO" id="GO:0009007">
    <property type="term" value="F:site-specific DNA-methyltransferase (adenine-specific) activity"/>
    <property type="evidence" value="ECO:0007669"/>
    <property type="project" value="UniProtKB-EC"/>
</dbReference>
<dbReference type="AlphaFoldDB" id="A0A382MKG7"/>
<proteinExistence type="inferred from homology"/>
<comment type="similarity">
    <text evidence="1">Belongs to the N(4)/N(6)-methyltransferase family.</text>
</comment>
<dbReference type="GO" id="GO:0032259">
    <property type="term" value="P:methylation"/>
    <property type="evidence" value="ECO:0007669"/>
    <property type="project" value="UniProtKB-KW"/>
</dbReference>
<dbReference type="Pfam" id="PF02086">
    <property type="entry name" value="MethyltransfD12"/>
    <property type="match status" value="1"/>
</dbReference>
<keyword evidence="5" id="KW-0949">S-adenosyl-L-methionine</keyword>
<accession>A0A382MKG7</accession>
<dbReference type="PANTHER" id="PTHR30481">
    <property type="entry name" value="DNA ADENINE METHYLASE"/>
    <property type="match status" value="1"/>
</dbReference>
<reference evidence="7" key="1">
    <citation type="submission" date="2018-05" db="EMBL/GenBank/DDBJ databases">
        <authorList>
            <person name="Lanie J.A."/>
            <person name="Ng W.-L."/>
            <person name="Kazmierczak K.M."/>
            <person name="Andrzejewski T.M."/>
            <person name="Davidsen T.M."/>
            <person name="Wayne K.J."/>
            <person name="Tettelin H."/>
            <person name="Glass J.I."/>
            <person name="Rusch D."/>
            <person name="Podicherti R."/>
            <person name="Tsui H.-C.T."/>
            <person name="Winkler M.E."/>
        </authorList>
    </citation>
    <scope>NUCLEOTIDE SEQUENCE</scope>
</reference>
<dbReference type="InterPro" id="IPR012327">
    <property type="entry name" value="MeTrfase_D12"/>
</dbReference>
<keyword evidence="3" id="KW-0489">Methyltransferase</keyword>
<evidence type="ECO:0000313" key="7">
    <source>
        <dbReference type="EMBL" id="SVC49236.1"/>
    </source>
</evidence>
<evidence type="ECO:0000256" key="3">
    <source>
        <dbReference type="ARBA" id="ARBA00022603"/>
    </source>
</evidence>
<evidence type="ECO:0000256" key="1">
    <source>
        <dbReference type="ARBA" id="ARBA00006594"/>
    </source>
</evidence>
<dbReference type="NCBIfam" id="TIGR00571">
    <property type="entry name" value="dam"/>
    <property type="match status" value="1"/>
</dbReference>
<dbReference type="PRINTS" id="PR00505">
    <property type="entry name" value="D12N6MTFRASE"/>
</dbReference>
<protein>
    <recommendedName>
        <fullName evidence="2">site-specific DNA-methyltransferase (adenine-specific)</fullName>
        <ecNumber evidence="2">2.1.1.72</ecNumber>
    </recommendedName>
</protein>
<evidence type="ECO:0000256" key="4">
    <source>
        <dbReference type="ARBA" id="ARBA00022679"/>
    </source>
</evidence>
<dbReference type="GO" id="GO:0009307">
    <property type="term" value="P:DNA restriction-modification system"/>
    <property type="evidence" value="ECO:0007669"/>
    <property type="project" value="InterPro"/>
</dbReference>
<gene>
    <name evidence="7" type="ORF">METZ01_LOCUS302090</name>
</gene>
<dbReference type="Gene3D" id="1.10.1020.10">
    <property type="entry name" value="Adenine-specific Methyltransferase, Domain 2"/>
    <property type="match status" value="1"/>
</dbReference>
<comment type="catalytic activity">
    <reaction evidence="6">
        <text>a 2'-deoxyadenosine in DNA + S-adenosyl-L-methionine = an N(6)-methyl-2'-deoxyadenosine in DNA + S-adenosyl-L-homocysteine + H(+)</text>
        <dbReference type="Rhea" id="RHEA:15197"/>
        <dbReference type="Rhea" id="RHEA-COMP:12418"/>
        <dbReference type="Rhea" id="RHEA-COMP:12419"/>
        <dbReference type="ChEBI" id="CHEBI:15378"/>
        <dbReference type="ChEBI" id="CHEBI:57856"/>
        <dbReference type="ChEBI" id="CHEBI:59789"/>
        <dbReference type="ChEBI" id="CHEBI:90615"/>
        <dbReference type="ChEBI" id="CHEBI:90616"/>
        <dbReference type="EC" id="2.1.1.72"/>
    </reaction>
</comment>
<dbReference type="Gene3D" id="3.40.50.150">
    <property type="entry name" value="Vaccinia Virus protein VP39"/>
    <property type="match status" value="1"/>
</dbReference>
<dbReference type="GO" id="GO:0006298">
    <property type="term" value="P:mismatch repair"/>
    <property type="evidence" value="ECO:0007669"/>
    <property type="project" value="TreeGrafter"/>
</dbReference>
<sequence length="315" mass="36877">MKNQVIKPLFMWAGGKTKMMKHYNQLLPNDVKTYTEAFLGGGAMFLNVVDKFNIKKAYLNDVNSDLIEIYKSIKNDVDLFCTYMDDLQKKYMSVSYVNGDKTERKKFYLDKREEYIKMYDTWPKEDNGIERSAVLYFLMKTGFNGIWQSSIKANGKFYTPAGLLNHKEGSTVYDISNVMMWSKLLNDTDVELTSKDWSQVTMGDFTFYDPPYRDSFTSYNTEFGDEEHKKLIKRVEECEDGKTVWLCNRDAHDGFFKSTKATIETFPITYTAGRRKQNDDGSHEAKQATEILMYNHTPEKKQEIADLRRFMLMCY</sequence>
<dbReference type="EMBL" id="UINC01094198">
    <property type="protein sequence ID" value="SVC49236.1"/>
    <property type="molecule type" value="Genomic_DNA"/>
</dbReference>
<dbReference type="SUPFAM" id="SSF53335">
    <property type="entry name" value="S-adenosyl-L-methionine-dependent methyltransferases"/>
    <property type="match status" value="1"/>
</dbReference>
<dbReference type="InterPro" id="IPR023095">
    <property type="entry name" value="Ade_MeTrfase_dom_2"/>
</dbReference>